<dbReference type="InterPro" id="IPR043129">
    <property type="entry name" value="ATPase_NBD"/>
</dbReference>
<protein>
    <recommendedName>
        <fullName evidence="6">ATP:glycerol 3-phosphotransferase</fullName>
    </recommendedName>
</protein>
<evidence type="ECO:0000256" key="2">
    <source>
        <dbReference type="ARBA" id="ARBA00022679"/>
    </source>
</evidence>
<feature type="domain" description="Carbohydrate kinase FGGY C-terminal" evidence="9">
    <location>
        <begin position="262"/>
        <end position="448"/>
    </location>
</feature>
<evidence type="ECO:0000256" key="3">
    <source>
        <dbReference type="ARBA" id="ARBA00022741"/>
    </source>
</evidence>
<evidence type="ECO:0000256" key="5">
    <source>
        <dbReference type="ARBA" id="ARBA00022840"/>
    </source>
</evidence>
<evidence type="ECO:0000259" key="9">
    <source>
        <dbReference type="Pfam" id="PF02782"/>
    </source>
</evidence>
<reference evidence="11" key="1">
    <citation type="journal article" date="2019" name="Int. J. Syst. Evol. Microbiol.">
        <title>The Global Catalogue of Microorganisms (GCM) 10K type strain sequencing project: providing services to taxonomists for standard genome sequencing and annotation.</title>
        <authorList>
            <consortium name="The Broad Institute Genomics Platform"/>
            <consortium name="The Broad Institute Genome Sequencing Center for Infectious Disease"/>
            <person name="Wu L."/>
            <person name="Ma J."/>
        </authorList>
    </citation>
    <scope>NUCLEOTIDE SEQUENCE [LARGE SCALE GENOMIC DNA]</scope>
    <source>
        <strain evidence="11">CCUG 55131</strain>
    </source>
</reference>
<dbReference type="CDD" id="cd07769">
    <property type="entry name" value="ASKHA_NBD_FGGY_GK"/>
    <property type="match status" value="1"/>
</dbReference>
<dbReference type="InterPro" id="IPR018485">
    <property type="entry name" value="FGGY_C"/>
</dbReference>
<evidence type="ECO:0000256" key="1">
    <source>
        <dbReference type="ARBA" id="ARBA00009156"/>
    </source>
</evidence>
<evidence type="ECO:0000259" key="8">
    <source>
        <dbReference type="Pfam" id="PF00370"/>
    </source>
</evidence>
<sequence length="497" mass="51277">MTKLPPSERMILAIDEGTTNSKAVLFDAAGRVRASGAGPVPIRHPAPGWVEQDAQAIWAATLEAISACVAGAPGAEIAAIGISNQRESILIWDRATGAPLGPVVTWQCRRSAAACAALRAAGHEAEVIARTGLPLDPMFPATKLAWLLETHAQGRAADTICAGTVDAWLIWQLTGGAVHATDASNASRTQLFNLAEGRWDETLCALFGIAPAVLPKVHDSAHVFGVTKGVAGLPDGIPVAAAIGDSHAALFGHGATRPGDGKVTFGTGSSIMTTVPAFVAPPKGLTTTIAWKIGGRITYAFEGNILVSASILPWTADLLGLGAVDDLVALAETVDSALGVALVPAHVGLGAPHWDATARGLISGLSFGSGRAHVARAALDSLAFQVADVFEIVRAGSDHPIGRLFVDGGPSRNRKLMARVADILDQPVTTSESTDASARGAAYLAGLAIGFWPDAETVAGLEPHDPPLIPTMPQDTRAELSAHWKDALARTLLPTAI</sequence>
<organism evidence="10 11">
    <name type="scientific">Rhodobacter lacus</name>
    <dbReference type="NCBI Taxonomy" id="1641972"/>
    <lineage>
        <taxon>Bacteria</taxon>
        <taxon>Pseudomonadati</taxon>
        <taxon>Pseudomonadota</taxon>
        <taxon>Alphaproteobacteria</taxon>
        <taxon>Rhodobacterales</taxon>
        <taxon>Rhodobacter group</taxon>
        <taxon>Rhodobacter</taxon>
    </lineage>
</organism>
<dbReference type="Pfam" id="PF02782">
    <property type="entry name" value="FGGY_C"/>
    <property type="match status" value="1"/>
</dbReference>
<dbReference type="InterPro" id="IPR018484">
    <property type="entry name" value="FGGY_N"/>
</dbReference>
<keyword evidence="11" id="KW-1185">Reference proteome</keyword>
<comment type="similarity">
    <text evidence="1 7">Belongs to the FGGY kinase family.</text>
</comment>
<dbReference type="PIRSF" id="PIRSF000538">
    <property type="entry name" value="GlpK"/>
    <property type="match status" value="1"/>
</dbReference>
<dbReference type="EMBL" id="JBHUIX010000009">
    <property type="protein sequence ID" value="MFD2174139.1"/>
    <property type="molecule type" value="Genomic_DNA"/>
</dbReference>
<dbReference type="PANTHER" id="PTHR10196:SF69">
    <property type="entry name" value="GLYCEROL KINASE"/>
    <property type="match status" value="1"/>
</dbReference>
<dbReference type="PANTHER" id="PTHR10196">
    <property type="entry name" value="SUGAR KINASE"/>
    <property type="match status" value="1"/>
</dbReference>
<dbReference type="Pfam" id="PF00370">
    <property type="entry name" value="FGGY_N"/>
    <property type="match status" value="1"/>
</dbReference>
<dbReference type="InterPro" id="IPR000577">
    <property type="entry name" value="Carb_kinase_FGGY"/>
</dbReference>
<gene>
    <name evidence="10" type="ORF">ACFSM0_08565</name>
</gene>
<dbReference type="Proteomes" id="UP001597413">
    <property type="component" value="Unassembled WGS sequence"/>
</dbReference>
<keyword evidence="4 7" id="KW-0418">Kinase</keyword>
<name>A0ABW5A845_9RHOB</name>
<evidence type="ECO:0000256" key="7">
    <source>
        <dbReference type="RuleBase" id="RU003733"/>
    </source>
</evidence>
<comment type="caution">
    <text evidence="10">The sequence shown here is derived from an EMBL/GenBank/DDBJ whole genome shotgun (WGS) entry which is preliminary data.</text>
</comment>
<dbReference type="Gene3D" id="3.30.420.40">
    <property type="match status" value="2"/>
</dbReference>
<evidence type="ECO:0000256" key="6">
    <source>
        <dbReference type="ARBA" id="ARBA00043149"/>
    </source>
</evidence>
<evidence type="ECO:0000256" key="4">
    <source>
        <dbReference type="ARBA" id="ARBA00022777"/>
    </source>
</evidence>
<dbReference type="SUPFAM" id="SSF53067">
    <property type="entry name" value="Actin-like ATPase domain"/>
    <property type="match status" value="2"/>
</dbReference>
<evidence type="ECO:0000313" key="10">
    <source>
        <dbReference type="EMBL" id="MFD2174139.1"/>
    </source>
</evidence>
<evidence type="ECO:0000313" key="11">
    <source>
        <dbReference type="Proteomes" id="UP001597413"/>
    </source>
</evidence>
<keyword evidence="3" id="KW-0547">Nucleotide-binding</keyword>
<dbReference type="PROSITE" id="PS00445">
    <property type="entry name" value="FGGY_KINASES_2"/>
    <property type="match status" value="1"/>
</dbReference>
<dbReference type="InterPro" id="IPR018483">
    <property type="entry name" value="Carb_kinase_FGGY_CS"/>
</dbReference>
<dbReference type="RefSeq" id="WP_377389301.1">
    <property type="nucleotide sequence ID" value="NZ_JBHUIX010000009.1"/>
</dbReference>
<feature type="domain" description="Carbohydrate kinase FGGY N-terminal" evidence="8">
    <location>
        <begin position="10"/>
        <end position="252"/>
    </location>
</feature>
<keyword evidence="2 7" id="KW-0808">Transferase</keyword>
<dbReference type="GO" id="GO:0016301">
    <property type="term" value="F:kinase activity"/>
    <property type="evidence" value="ECO:0007669"/>
    <property type="project" value="UniProtKB-KW"/>
</dbReference>
<accession>A0ABW5A845</accession>
<keyword evidence="5" id="KW-0067">ATP-binding</keyword>
<proteinExistence type="inferred from homology"/>